<protein>
    <submittedName>
        <fullName evidence="1">Uncharacterized protein</fullName>
    </submittedName>
</protein>
<organism evidence="1 2">
    <name type="scientific">Dryococelus australis</name>
    <dbReference type="NCBI Taxonomy" id="614101"/>
    <lineage>
        <taxon>Eukaryota</taxon>
        <taxon>Metazoa</taxon>
        <taxon>Ecdysozoa</taxon>
        <taxon>Arthropoda</taxon>
        <taxon>Hexapoda</taxon>
        <taxon>Insecta</taxon>
        <taxon>Pterygota</taxon>
        <taxon>Neoptera</taxon>
        <taxon>Polyneoptera</taxon>
        <taxon>Phasmatodea</taxon>
        <taxon>Verophasmatodea</taxon>
        <taxon>Anareolatae</taxon>
        <taxon>Phasmatidae</taxon>
        <taxon>Eurycanthinae</taxon>
        <taxon>Dryococelus</taxon>
    </lineage>
</organism>
<gene>
    <name evidence="1" type="ORF">PR048_017801</name>
</gene>
<keyword evidence="2" id="KW-1185">Reference proteome</keyword>
<dbReference type="EMBL" id="JARBHB010000006">
    <property type="protein sequence ID" value="KAJ8881320.1"/>
    <property type="molecule type" value="Genomic_DNA"/>
</dbReference>
<name>A0ABQ9HAQ2_9NEOP</name>
<proteinExistence type="predicted"/>
<comment type="caution">
    <text evidence="1">The sequence shown here is derived from an EMBL/GenBank/DDBJ whole genome shotgun (WGS) entry which is preliminary data.</text>
</comment>
<evidence type="ECO:0000313" key="1">
    <source>
        <dbReference type="EMBL" id="KAJ8881320.1"/>
    </source>
</evidence>
<sequence length="102" mass="11647">MKTFFRNIIAREYNLSFGTPVTDACSMCISLQEAVKRETDINNKKELLIELRFSFDCQKNLVSPKVPGQIAYHSRQLYTYNCNIVQGSSKSKLTAAIIIMFT</sequence>
<evidence type="ECO:0000313" key="2">
    <source>
        <dbReference type="Proteomes" id="UP001159363"/>
    </source>
</evidence>
<accession>A0ABQ9HAQ2</accession>
<reference evidence="1 2" key="1">
    <citation type="submission" date="2023-02" db="EMBL/GenBank/DDBJ databases">
        <title>LHISI_Scaffold_Assembly.</title>
        <authorList>
            <person name="Stuart O.P."/>
            <person name="Cleave R."/>
            <person name="Magrath M.J.L."/>
            <person name="Mikheyev A.S."/>
        </authorList>
    </citation>
    <scope>NUCLEOTIDE SEQUENCE [LARGE SCALE GENOMIC DNA]</scope>
    <source>
        <strain evidence="1">Daus_M_001</strain>
        <tissue evidence="1">Leg muscle</tissue>
    </source>
</reference>
<dbReference type="Proteomes" id="UP001159363">
    <property type="component" value="Chromosome 5"/>
</dbReference>